<feature type="domain" description="Transposase IS200-like" evidence="1">
    <location>
        <begin position="7"/>
        <end position="121"/>
    </location>
</feature>
<protein>
    <submittedName>
        <fullName evidence="2">Helix-turn-helix domain-containing protein</fullName>
    </submittedName>
</protein>
<sequence>MPNRRHSESGFYHVMLRGNARQVVFRDDEDRSKFVGILDTARRNTQLSLVAWCLMDNHVHLVFSDPKDELSSVMHRLALSYARYFNRRYGRTGHVFEGRFKSLPIETDEYLLQVVRYVMNNPVAAGIGTLDNYHWSSYPEYLGEIGLADTGMILDMFESVEAFDRFCRDGTPQYDAQLESDVVSDEQAPVLAGEVVQRLGIGRTSDIAGLPRGARDVAVRELRRTGLNAKQIARVTGISLPTVYRILKK</sequence>
<organism evidence="2 3">
    <name type="scientific">Enorma shizhengliae</name>
    <dbReference type="NCBI Taxonomy" id="2606615"/>
    <lineage>
        <taxon>Bacteria</taxon>
        <taxon>Bacillati</taxon>
        <taxon>Actinomycetota</taxon>
        <taxon>Coriobacteriia</taxon>
        <taxon>Coriobacteriales</taxon>
        <taxon>Coriobacteriaceae</taxon>
        <taxon>Enorma</taxon>
    </lineage>
</organism>
<dbReference type="SUPFAM" id="SSF143422">
    <property type="entry name" value="Transposase IS200-like"/>
    <property type="match status" value="1"/>
</dbReference>
<dbReference type="Pfam" id="PF02796">
    <property type="entry name" value="HTH_7"/>
    <property type="match status" value="1"/>
</dbReference>
<dbReference type="Pfam" id="PF01797">
    <property type="entry name" value="Y1_Tnp"/>
    <property type="match status" value="1"/>
</dbReference>
<dbReference type="AlphaFoldDB" id="A0A7K0G8N6"/>
<proteinExistence type="predicted"/>
<dbReference type="GO" id="GO:0004803">
    <property type="term" value="F:transposase activity"/>
    <property type="evidence" value="ECO:0007669"/>
    <property type="project" value="InterPro"/>
</dbReference>
<dbReference type="EMBL" id="VTFZ01000007">
    <property type="protein sequence ID" value="MRX80193.1"/>
    <property type="molecule type" value="Genomic_DNA"/>
</dbReference>
<dbReference type="RefSeq" id="WP_144688424.1">
    <property type="nucleotide sequence ID" value="NZ_VLLQ01000008.1"/>
</dbReference>
<gene>
    <name evidence="2" type="ORF">GJE22_06255</name>
</gene>
<dbReference type="SMART" id="SM01321">
    <property type="entry name" value="Y1_Tnp"/>
    <property type="match status" value="1"/>
</dbReference>
<evidence type="ECO:0000313" key="3">
    <source>
        <dbReference type="Proteomes" id="UP000470010"/>
    </source>
</evidence>
<evidence type="ECO:0000259" key="1">
    <source>
        <dbReference type="SMART" id="SM01321"/>
    </source>
</evidence>
<dbReference type="Proteomes" id="UP000470010">
    <property type="component" value="Unassembled WGS sequence"/>
</dbReference>
<name>A0A7K0G8N6_9ACTN</name>
<dbReference type="InterPro" id="IPR036515">
    <property type="entry name" value="Transposase_17_sf"/>
</dbReference>
<dbReference type="InterPro" id="IPR006120">
    <property type="entry name" value="Resolvase_HTH_dom"/>
</dbReference>
<comment type="caution">
    <text evidence="2">The sequence shown here is derived from an EMBL/GenBank/DDBJ whole genome shotgun (WGS) entry which is preliminary data.</text>
</comment>
<dbReference type="PANTHER" id="PTHR34322">
    <property type="entry name" value="TRANSPOSASE, Y1_TNP DOMAIN-CONTAINING"/>
    <property type="match status" value="1"/>
</dbReference>
<dbReference type="InterPro" id="IPR002686">
    <property type="entry name" value="Transposase_17"/>
</dbReference>
<evidence type="ECO:0000313" key="2">
    <source>
        <dbReference type="EMBL" id="MRX80193.1"/>
    </source>
</evidence>
<keyword evidence="3" id="KW-1185">Reference proteome</keyword>
<reference evidence="3" key="1">
    <citation type="submission" date="2019-08" db="EMBL/GenBank/DDBJ databases">
        <title>Arthrobacter sp. nov., isolated from plateau pika and Tibetan wild ass.</title>
        <authorList>
            <person name="Ge Y."/>
        </authorList>
    </citation>
    <scope>NUCLEOTIDE SEQUENCE [LARGE SCALE GENOMIC DNA]</scope>
    <source>
        <strain evidence="3">HF-1365</strain>
    </source>
</reference>
<dbReference type="GO" id="GO:0003677">
    <property type="term" value="F:DNA binding"/>
    <property type="evidence" value="ECO:0007669"/>
    <property type="project" value="InterPro"/>
</dbReference>
<dbReference type="GO" id="GO:0006313">
    <property type="term" value="P:DNA transposition"/>
    <property type="evidence" value="ECO:0007669"/>
    <property type="project" value="InterPro"/>
</dbReference>
<dbReference type="Gene3D" id="3.30.70.1290">
    <property type="entry name" value="Transposase IS200-like"/>
    <property type="match status" value="1"/>
</dbReference>
<dbReference type="GO" id="GO:0000150">
    <property type="term" value="F:DNA strand exchange activity"/>
    <property type="evidence" value="ECO:0007669"/>
    <property type="project" value="InterPro"/>
</dbReference>
<accession>A0A7K0G8N6</accession>
<dbReference type="PANTHER" id="PTHR34322:SF2">
    <property type="entry name" value="TRANSPOSASE IS200-LIKE DOMAIN-CONTAINING PROTEIN"/>
    <property type="match status" value="1"/>
</dbReference>